<dbReference type="PANTHER" id="PTHR37754">
    <property type="entry name" value="CALCIUM ION-BINDING PROTEIN"/>
    <property type="match status" value="1"/>
</dbReference>
<protein>
    <recommendedName>
        <fullName evidence="3">EF-hand domain-containing protein</fullName>
    </recommendedName>
</protein>
<dbReference type="PROSITE" id="PS50222">
    <property type="entry name" value="EF_HAND_2"/>
    <property type="match status" value="1"/>
</dbReference>
<gene>
    <name evidence="4" type="ORF">AXG93_3415s1070</name>
</gene>
<dbReference type="SUPFAM" id="SSF47473">
    <property type="entry name" value="EF-hand"/>
    <property type="match status" value="1"/>
</dbReference>
<dbReference type="Pfam" id="PF25284">
    <property type="entry name" value="DUF7874"/>
    <property type="match status" value="1"/>
</dbReference>
<dbReference type="InterPro" id="IPR011992">
    <property type="entry name" value="EF-hand-dom_pair"/>
</dbReference>
<dbReference type="PROSITE" id="PS00018">
    <property type="entry name" value="EF_HAND_1"/>
    <property type="match status" value="1"/>
</dbReference>
<comment type="caution">
    <text evidence="4">The sequence shown here is derived from an EMBL/GenBank/DDBJ whole genome shotgun (WGS) entry which is preliminary data.</text>
</comment>
<feature type="compositionally biased region" description="Low complexity" evidence="2">
    <location>
        <begin position="53"/>
        <end position="64"/>
    </location>
</feature>
<name>A0A176WEJ5_MARPO</name>
<keyword evidence="1" id="KW-0106">Calcium</keyword>
<feature type="region of interest" description="Disordered" evidence="2">
    <location>
        <begin position="37"/>
        <end position="66"/>
    </location>
</feature>
<organism evidence="4 5">
    <name type="scientific">Marchantia polymorpha subsp. ruderalis</name>
    <dbReference type="NCBI Taxonomy" id="1480154"/>
    <lineage>
        <taxon>Eukaryota</taxon>
        <taxon>Viridiplantae</taxon>
        <taxon>Streptophyta</taxon>
        <taxon>Embryophyta</taxon>
        <taxon>Marchantiophyta</taxon>
        <taxon>Marchantiopsida</taxon>
        <taxon>Marchantiidae</taxon>
        <taxon>Marchantiales</taxon>
        <taxon>Marchantiaceae</taxon>
        <taxon>Marchantia</taxon>
    </lineage>
</organism>
<dbReference type="Proteomes" id="UP000077202">
    <property type="component" value="Unassembled WGS sequence"/>
</dbReference>
<dbReference type="GO" id="GO:0005509">
    <property type="term" value="F:calcium ion binding"/>
    <property type="evidence" value="ECO:0007669"/>
    <property type="project" value="InterPro"/>
</dbReference>
<dbReference type="AlphaFoldDB" id="A0A176WEJ5"/>
<dbReference type="InterPro" id="IPR057196">
    <property type="entry name" value="DUF7874"/>
</dbReference>
<dbReference type="InterPro" id="IPR018247">
    <property type="entry name" value="EF_Hand_1_Ca_BS"/>
</dbReference>
<dbReference type="Gene3D" id="1.10.238.10">
    <property type="entry name" value="EF-hand"/>
    <property type="match status" value="1"/>
</dbReference>
<sequence>MGAAGCIRWRSRGSLQRTEQAAPFALSWCPVRTTISRRSSDDDEERDRRAKQSKGGVSSSGVAVRRPRSTSFGAREWQPWVTSNVRLLLLEFSASRIPGFDLALVLRVTGGSSESWLCKLRESHEFSLVPMNPSLPALSTIAEDRFLALSRQIAKEQKHVHVKAIIDRVFDHFCAHSGTDTLTFHELYTAILLVYNDINKKIPGPHHDPPAREEVQEILKTFDTNQNGVLDREEFAAFLEKFTSDLYVGISKNVLIFSIGAPVLAMVAKRATEQLPTVGPVVKRVPNFVYATLITTAVAFLGHSKELE</sequence>
<dbReference type="SMART" id="SM00054">
    <property type="entry name" value="EFh"/>
    <property type="match status" value="1"/>
</dbReference>
<feature type="domain" description="EF-hand" evidence="3">
    <location>
        <begin position="210"/>
        <end position="245"/>
    </location>
</feature>
<dbReference type="InterPro" id="IPR002048">
    <property type="entry name" value="EF_hand_dom"/>
</dbReference>
<evidence type="ECO:0000256" key="1">
    <source>
        <dbReference type="ARBA" id="ARBA00022837"/>
    </source>
</evidence>
<reference evidence="4" key="1">
    <citation type="submission" date="2016-03" db="EMBL/GenBank/DDBJ databases">
        <title>Mechanisms controlling the formation of the plant cell surface in tip-growing cells are functionally conserved among land plants.</title>
        <authorList>
            <person name="Honkanen S."/>
            <person name="Jones V.A."/>
            <person name="Morieri G."/>
            <person name="Champion C."/>
            <person name="Hetherington A.J."/>
            <person name="Kelly S."/>
            <person name="Saint-Marcoux D."/>
            <person name="Proust H."/>
            <person name="Prescott H."/>
            <person name="Dolan L."/>
        </authorList>
    </citation>
    <scope>NUCLEOTIDE SEQUENCE [LARGE SCALE GENOMIC DNA]</scope>
    <source>
        <tissue evidence="4">Whole gametophyte</tissue>
    </source>
</reference>
<dbReference type="PANTHER" id="PTHR37754:SF4">
    <property type="entry name" value="EF-HAND DOMAIN-CONTAINING PROTEIN"/>
    <property type="match status" value="1"/>
</dbReference>
<keyword evidence="5" id="KW-1185">Reference proteome</keyword>
<dbReference type="EMBL" id="LVLJ01001012">
    <property type="protein sequence ID" value="OAE31547.1"/>
    <property type="molecule type" value="Genomic_DNA"/>
</dbReference>
<evidence type="ECO:0000313" key="4">
    <source>
        <dbReference type="EMBL" id="OAE31547.1"/>
    </source>
</evidence>
<evidence type="ECO:0000313" key="5">
    <source>
        <dbReference type="Proteomes" id="UP000077202"/>
    </source>
</evidence>
<accession>A0A176WEJ5</accession>
<proteinExistence type="predicted"/>
<evidence type="ECO:0000259" key="3">
    <source>
        <dbReference type="PROSITE" id="PS50222"/>
    </source>
</evidence>
<evidence type="ECO:0000256" key="2">
    <source>
        <dbReference type="SAM" id="MobiDB-lite"/>
    </source>
</evidence>